<feature type="compositionally biased region" description="Low complexity" evidence="10">
    <location>
        <begin position="502"/>
        <end position="514"/>
    </location>
</feature>
<feature type="domain" description="Shugoshin N-terminal coiled-coil" evidence="12">
    <location>
        <begin position="18"/>
        <end position="62"/>
    </location>
</feature>
<keyword evidence="14" id="KW-1185">Reference proteome</keyword>
<evidence type="ECO:0000313" key="13">
    <source>
        <dbReference type="EMBL" id="KAK4042310.1"/>
    </source>
</evidence>
<reference evidence="14" key="1">
    <citation type="journal article" date="2023" name="Mol. Phylogenet. Evol.">
        <title>Genome-scale phylogeny and comparative genomics of the fungal order Sordariales.</title>
        <authorList>
            <person name="Hensen N."/>
            <person name="Bonometti L."/>
            <person name="Westerberg I."/>
            <person name="Brannstrom I.O."/>
            <person name="Guillou S."/>
            <person name="Cros-Aarteil S."/>
            <person name="Calhoun S."/>
            <person name="Haridas S."/>
            <person name="Kuo A."/>
            <person name="Mondo S."/>
            <person name="Pangilinan J."/>
            <person name="Riley R."/>
            <person name="LaButti K."/>
            <person name="Andreopoulos B."/>
            <person name="Lipzen A."/>
            <person name="Chen C."/>
            <person name="Yan M."/>
            <person name="Daum C."/>
            <person name="Ng V."/>
            <person name="Clum A."/>
            <person name="Steindorff A."/>
            <person name="Ohm R.A."/>
            <person name="Martin F."/>
            <person name="Silar P."/>
            <person name="Natvig D.O."/>
            <person name="Lalanne C."/>
            <person name="Gautier V."/>
            <person name="Ament-Velasquez S.L."/>
            <person name="Kruys A."/>
            <person name="Hutchinson M.I."/>
            <person name="Powell A.J."/>
            <person name="Barry K."/>
            <person name="Miller A.N."/>
            <person name="Grigoriev I.V."/>
            <person name="Debuchy R."/>
            <person name="Gladieux P."/>
            <person name="Hiltunen Thoren M."/>
            <person name="Johannesson H."/>
        </authorList>
    </citation>
    <scope>NUCLEOTIDE SEQUENCE [LARGE SCALE GENOMIC DNA]</scope>
    <source>
        <strain evidence="14">CBS 284.82</strain>
    </source>
</reference>
<accession>A0AAN6PPM8</accession>
<evidence type="ECO:0000256" key="8">
    <source>
        <dbReference type="ARBA" id="ARBA00023328"/>
    </source>
</evidence>
<keyword evidence="4" id="KW-0132">Cell division</keyword>
<evidence type="ECO:0008006" key="15">
    <source>
        <dbReference type="Google" id="ProtNLM"/>
    </source>
</evidence>
<feature type="compositionally biased region" description="Low complexity" evidence="10">
    <location>
        <begin position="625"/>
        <end position="661"/>
    </location>
</feature>
<proteinExistence type="inferred from homology"/>
<feature type="compositionally biased region" description="Low complexity" evidence="10">
    <location>
        <begin position="521"/>
        <end position="532"/>
    </location>
</feature>
<dbReference type="InterPro" id="IPR011515">
    <property type="entry name" value="Shugoshin_C"/>
</dbReference>
<dbReference type="AlphaFoldDB" id="A0AAN6PPM8"/>
<keyword evidence="7" id="KW-0131">Cell cycle</keyword>
<dbReference type="GO" id="GO:0045132">
    <property type="term" value="P:meiotic chromosome segregation"/>
    <property type="evidence" value="ECO:0007669"/>
    <property type="project" value="InterPro"/>
</dbReference>
<feature type="domain" description="Shugoshin C-terminal" evidence="11">
    <location>
        <begin position="441"/>
        <end position="463"/>
    </location>
</feature>
<evidence type="ECO:0000256" key="2">
    <source>
        <dbReference type="ARBA" id="ARBA00010845"/>
    </source>
</evidence>
<feature type="region of interest" description="Disordered" evidence="10">
    <location>
        <begin position="104"/>
        <end position="146"/>
    </location>
</feature>
<keyword evidence="3" id="KW-0158">Chromosome</keyword>
<dbReference type="EMBL" id="MU854343">
    <property type="protein sequence ID" value="KAK4042310.1"/>
    <property type="molecule type" value="Genomic_DNA"/>
</dbReference>
<feature type="compositionally biased region" description="Low complexity" evidence="10">
    <location>
        <begin position="401"/>
        <end position="411"/>
    </location>
</feature>
<keyword evidence="8" id="KW-0137">Centromere</keyword>
<feature type="compositionally biased region" description="Basic and acidic residues" evidence="10">
    <location>
        <begin position="228"/>
        <end position="243"/>
    </location>
</feature>
<evidence type="ECO:0000256" key="5">
    <source>
        <dbReference type="ARBA" id="ARBA00022829"/>
    </source>
</evidence>
<comment type="similarity">
    <text evidence="2">Belongs to the shugoshin family.</text>
</comment>
<dbReference type="InterPro" id="IPR011516">
    <property type="entry name" value="Shugoshin_N"/>
</dbReference>
<keyword evidence="6 9" id="KW-0175">Coiled coil</keyword>
<evidence type="ECO:0000256" key="4">
    <source>
        <dbReference type="ARBA" id="ARBA00022618"/>
    </source>
</evidence>
<feature type="region of interest" description="Disordered" evidence="10">
    <location>
        <begin position="401"/>
        <end position="777"/>
    </location>
</feature>
<dbReference type="GO" id="GO:0000779">
    <property type="term" value="C:condensed chromosome, centromeric region"/>
    <property type="evidence" value="ECO:0007669"/>
    <property type="project" value="UniProtKB-ARBA"/>
</dbReference>
<evidence type="ECO:0000259" key="11">
    <source>
        <dbReference type="Pfam" id="PF07557"/>
    </source>
</evidence>
<evidence type="ECO:0000256" key="3">
    <source>
        <dbReference type="ARBA" id="ARBA00022454"/>
    </source>
</evidence>
<comment type="subcellular location">
    <subcellularLocation>
        <location evidence="1">Chromosome</location>
        <location evidence="1">Centromere</location>
    </subcellularLocation>
</comment>
<evidence type="ECO:0000256" key="7">
    <source>
        <dbReference type="ARBA" id="ARBA00023306"/>
    </source>
</evidence>
<evidence type="ECO:0000256" key="1">
    <source>
        <dbReference type="ARBA" id="ARBA00004584"/>
    </source>
</evidence>
<feature type="region of interest" description="Disordered" evidence="10">
    <location>
        <begin position="177"/>
        <end position="243"/>
    </location>
</feature>
<dbReference type="GO" id="GO:0005634">
    <property type="term" value="C:nucleus"/>
    <property type="evidence" value="ECO:0007669"/>
    <property type="project" value="InterPro"/>
</dbReference>
<feature type="region of interest" description="Disordered" evidence="10">
    <location>
        <begin position="257"/>
        <end position="388"/>
    </location>
</feature>
<protein>
    <recommendedName>
        <fullName evidence="15">Shugoshin</fullName>
    </recommendedName>
</protein>
<feature type="compositionally biased region" description="Basic and acidic residues" evidence="10">
    <location>
        <begin position="456"/>
        <end position="469"/>
    </location>
</feature>
<dbReference type="GO" id="GO:0051301">
    <property type="term" value="P:cell division"/>
    <property type="evidence" value="ECO:0007669"/>
    <property type="project" value="UniProtKB-KW"/>
</dbReference>
<evidence type="ECO:0000256" key="9">
    <source>
        <dbReference type="SAM" id="Coils"/>
    </source>
</evidence>
<gene>
    <name evidence="13" type="ORF">C8A01DRAFT_33659</name>
</gene>
<feature type="compositionally biased region" description="Polar residues" evidence="10">
    <location>
        <begin position="573"/>
        <end position="592"/>
    </location>
</feature>
<name>A0AAN6PPM8_9PEZI</name>
<evidence type="ECO:0000259" key="12">
    <source>
        <dbReference type="Pfam" id="PF07558"/>
    </source>
</evidence>
<organism evidence="13 14">
    <name type="scientific">Parachaetomium inaequale</name>
    <dbReference type="NCBI Taxonomy" id="2588326"/>
    <lineage>
        <taxon>Eukaryota</taxon>
        <taxon>Fungi</taxon>
        <taxon>Dikarya</taxon>
        <taxon>Ascomycota</taxon>
        <taxon>Pezizomycotina</taxon>
        <taxon>Sordariomycetes</taxon>
        <taxon>Sordariomycetidae</taxon>
        <taxon>Sordariales</taxon>
        <taxon>Chaetomiaceae</taxon>
        <taxon>Parachaetomium</taxon>
    </lineage>
</organism>
<evidence type="ECO:0000256" key="6">
    <source>
        <dbReference type="ARBA" id="ARBA00023054"/>
    </source>
</evidence>
<evidence type="ECO:0000256" key="10">
    <source>
        <dbReference type="SAM" id="MobiDB-lite"/>
    </source>
</evidence>
<dbReference type="Proteomes" id="UP001303115">
    <property type="component" value="Unassembled WGS sequence"/>
</dbReference>
<feature type="coiled-coil region" evidence="9">
    <location>
        <begin position="33"/>
        <end position="60"/>
    </location>
</feature>
<dbReference type="Pfam" id="PF07558">
    <property type="entry name" value="Shugoshin_N"/>
    <property type="match status" value="1"/>
</dbReference>
<dbReference type="Pfam" id="PF07557">
    <property type="entry name" value="Shugoshin_C"/>
    <property type="match status" value="1"/>
</dbReference>
<evidence type="ECO:0000313" key="14">
    <source>
        <dbReference type="Proteomes" id="UP001303115"/>
    </source>
</evidence>
<sequence length="777" mass="84096">MARLNEAPAPPESHLEILRRKFLRQNRDIAKINSDQSQKIRRLENDCASLLSENLDLRGQILRLEKQIEDNSARRIADHALEVKAKLEVQLSEFTALLGTLGVEPPAKRRSSGDRILSKPRQSMARSPPQRRRRGTSIDSEALAEMEGRLPPIYENKTYPRATMSSEEIMALCAAAEDTNDSSDLGPPPVSQFVEEEPVKHSPARAIEEIVPESPRQPRTLSSPPKLFYDREPSRSPQPKEELGEIVVELVSEDGCLRKKPAPLPAPQPVRVGSKRKYGDENGTIQSITAPAGRENAIPAPKKFPSRVGQKRRSLVDLARAEPEKKGARVPLSAKRTPLAAKSTNEDVSSPRKVMKAAPSKAGKKEQSQGPEDSVMKDEANRPGSPVEIVVSVDPVLLESATALPSATPSSPTTPPRPAQQEMLHDTPPPADISSTGETTRPSRRARASVSYAEPNLRDKMRRPTKELFDAVTGEGKYAQRATAKSDDHHSAPASVSKFKSELGSSTSSSSKTTVCDPTMAQQQALLSPLAQKDVFPETLPSTVVMERRKRPSAAHSSRESLAALERSDNTNREPSPATTAPPQEAALQTSSNRHKTSVPKPEKTSNQQHPPPPPPTEADIYDFAASSPSTSSKAPPTPDTSSEFLLPTTTSHSTTTGGSRPRPRTARKSSMAAAAALREMLDDDEKEEEHDNRRHVNPPPPPLGSRSSRAAARAHAGGRKRASMLAPKKSSMLEALEGSSEVVDADTSGSSAEGDGAVGSGSGREGRVARRRSMML</sequence>
<feature type="compositionally biased region" description="Low complexity" evidence="10">
    <location>
        <begin position="705"/>
        <end position="716"/>
    </location>
</feature>
<keyword evidence="5" id="KW-0159">Chromosome partition</keyword>
<comment type="caution">
    <text evidence="13">The sequence shown here is derived from an EMBL/GenBank/DDBJ whole genome shotgun (WGS) entry which is preliminary data.</text>
</comment>